<comment type="caution">
    <text evidence="2">The sequence shown here is derived from an EMBL/GenBank/DDBJ whole genome shotgun (WGS) entry which is preliminary data.</text>
</comment>
<feature type="domain" description="Transposase DDE" evidence="1">
    <location>
        <begin position="44"/>
        <end position="100"/>
    </location>
</feature>
<sequence>MTNTNATLPNMRSPPEQLGFASIPTVASAPISPAAVCRPISARFCCGKEAGNDSNNLRHDPMFKLGAARLPFDDGAALASSATVLRVEHAASRQQIYRVSAALDWSRIGSL</sequence>
<gene>
    <name evidence="2" type="ORF">CR103_12400</name>
</gene>
<accession>A0A2G8T0Q8</accession>
<dbReference type="AlphaFoldDB" id="A0A2G8T0Q8"/>
<evidence type="ECO:0000313" key="2">
    <source>
        <dbReference type="EMBL" id="PIL39543.1"/>
    </source>
</evidence>
<protein>
    <recommendedName>
        <fullName evidence="1">Transposase DDE domain-containing protein</fullName>
    </recommendedName>
</protein>
<organism evidence="2 3">
    <name type="scientific">Massilia psychrophila</name>
    <dbReference type="NCBI Taxonomy" id="1603353"/>
    <lineage>
        <taxon>Bacteria</taxon>
        <taxon>Pseudomonadati</taxon>
        <taxon>Pseudomonadota</taxon>
        <taxon>Betaproteobacteria</taxon>
        <taxon>Burkholderiales</taxon>
        <taxon>Oxalobacteraceae</taxon>
        <taxon>Telluria group</taxon>
        <taxon>Massilia</taxon>
    </lineage>
</organism>
<dbReference type="EMBL" id="PDOB01000017">
    <property type="protein sequence ID" value="PIL39543.1"/>
    <property type="molecule type" value="Genomic_DNA"/>
</dbReference>
<evidence type="ECO:0000313" key="3">
    <source>
        <dbReference type="Proteomes" id="UP000228593"/>
    </source>
</evidence>
<evidence type="ECO:0000259" key="1">
    <source>
        <dbReference type="Pfam" id="PF13701"/>
    </source>
</evidence>
<keyword evidence="3" id="KW-1185">Reference proteome</keyword>
<reference evidence="2 3" key="1">
    <citation type="submission" date="2017-10" db="EMBL/GenBank/DDBJ databases">
        <title>Massilia psychrophilum sp. nov., a novel purple-pigmented bacterium isolated from Tianshan glacier, Xinjiang Municipality, China.</title>
        <authorList>
            <person name="Wang H."/>
        </authorList>
    </citation>
    <scope>NUCLEOTIDE SEQUENCE [LARGE SCALE GENOMIC DNA]</scope>
    <source>
        <strain evidence="2 3">JCM 30813</strain>
    </source>
</reference>
<dbReference type="InterPro" id="IPR025668">
    <property type="entry name" value="Tnp_DDE_dom"/>
</dbReference>
<proteinExistence type="predicted"/>
<dbReference type="RefSeq" id="WP_099916297.1">
    <property type="nucleotide sequence ID" value="NZ_BMHS01000015.1"/>
</dbReference>
<dbReference type="Pfam" id="PF13701">
    <property type="entry name" value="DDE_Tnp_1_4"/>
    <property type="match status" value="1"/>
</dbReference>
<dbReference type="OrthoDB" id="476248at2"/>
<name>A0A2G8T0Q8_9BURK</name>
<dbReference type="Proteomes" id="UP000228593">
    <property type="component" value="Unassembled WGS sequence"/>
</dbReference>